<dbReference type="RefSeq" id="WP_143528377.1">
    <property type="nucleotide sequence ID" value="NZ_AP019791.1"/>
</dbReference>
<feature type="domain" description="Methyltransferase type 11" evidence="1">
    <location>
        <begin position="51"/>
        <end position="144"/>
    </location>
</feature>
<dbReference type="EMBL" id="AP019791">
    <property type="protein sequence ID" value="BBL80361.1"/>
    <property type="molecule type" value="Genomic_DNA"/>
</dbReference>
<dbReference type="InterPro" id="IPR029063">
    <property type="entry name" value="SAM-dependent_MTases_sf"/>
</dbReference>
<keyword evidence="2" id="KW-0808">Transferase</keyword>
<name>A0A510HK09_9ACTN</name>
<accession>A0A510HK09</accession>
<evidence type="ECO:0000313" key="3">
    <source>
        <dbReference type="Proteomes" id="UP000318065"/>
    </source>
</evidence>
<keyword evidence="3" id="KW-1185">Reference proteome</keyword>
<dbReference type="SUPFAM" id="SSF53335">
    <property type="entry name" value="S-adenosyl-L-methionine-dependent methyltransferases"/>
    <property type="match status" value="1"/>
</dbReference>
<dbReference type="OrthoDB" id="65624at2"/>
<dbReference type="PANTHER" id="PTHR45036">
    <property type="entry name" value="METHYLTRANSFERASE LIKE 7B"/>
    <property type="match status" value="1"/>
</dbReference>
<keyword evidence="2" id="KW-0830">Ubiquinone</keyword>
<dbReference type="CDD" id="cd02440">
    <property type="entry name" value="AdoMet_MTases"/>
    <property type="match status" value="1"/>
</dbReference>
<dbReference type="AlphaFoldDB" id="A0A510HK09"/>
<dbReference type="InterPro" id="IPR013216">
    <property type="entry name" value="Methyltransf_11"/>
</dbReference>
<dbReference type="InterPro" id="IPR052356">
    <property type="entry name" value="Thiol_S-MT"/>
</dbReference>
<dbReference type="PANTHER" id="PTHR45036:SF1">
    <property type="entry name" value="METHYLTRANSFERASE LIKE 7A"/>
    <property type="match status" value="1"/>
</dbReference>
<dbReference type="Gene3D" id="3.40.50.150">
    <property type="entry name" value="Vaccinia Virus protein VP39"/>
    <property type="match status" value="1"/>
</dbReference>
<evidence type="ECO:0000313" key="2">
    <source>
        <dbReference type="EMBL" id="BBL80361.1"/>
    </source>
</evidence>
<dbReference type="GO" id="GO:0008757">
    <property type="term" value="F:S-adenosylmethionine-dependent methyltransferase activity"/>
    <property type="evidence" value="ECO:0007669"/>
    <property type="project" value="InterPro"/>
</dbReference>
<dbReference type="GO" id="GO:0032259">
    <property type="term" value="P:methylation"/>
    <property type="evidence" value="ECO:0007669"/>
    <property type="project" value="UniProtKB-KW"/>
</dbReference>
<gene>
    <name evidence="2" type="primary">ubiE</name>
    <name evidence="2" type="ORF">RxyAA322_22150</name>
</gene>
<organism evidence="2 3">
    <name type="scientific">Rubrobacter xylanophilus</name>
    <dbReference type="NCBI Taxonomy" id="49319"/>
    <lineage>
        <taxon>Bacteria</taxon>
        <taxon>Bacillati</taxon>
        <taxon>Actinomycetota</taxon>
        <taxon>Rubrobacteria</taxon>
        <taxon>Rubrobacterales</taxon>
        <taxon>Rubrobacteraceae</taxon>
        <taxon>Rubrobacter</taxon>
    </lineage>
</organism>
<proteinExistence type="predicted"/>
<dbReference type="Pfam" id="PF08241">
    <property type="entry name" value="Methyltransf_11"/>
    <property type="match status" value="1"/>
</dbReference>
<reference evidence="2" key="1">
    <citation type="journal article" date="2019" name="Microbiol. Resour. Announc.">
        <title>Complete Genome Sequence of Rubrobacter xylanophilus Strain AA3-22, Isolated from Arima Onsen in Japan.</title>
        <authorList>
            <person name="Tomariguchi N."/>
            <person name="Miyazaki K."/>
        </authorList>
    </citation>
    <scope>NUCLEOTIDE SEQUENCE [LARGE SCALE GENOMIC DNA]</scope>
    <source>
        <strain evidence="2">AA3-22</strain>
    </source>
</reference>
<sequence length="210" mass="23594">MSRGAAPETERVRRIWDAHARNYDRGIRTVDRLLLRDGRRWVCSRASGEVLEVAVGTGLNLPLYPEDVRLTGVDISPAMLERARRRAAELGRAATLLEGDAQSLPFPDASFDTVVCTLSLCSIPDDHKAVAEMKRVLRPGGRLLLLDHIRSSSRPWLSLQRVLDPLFVRLAGDHLLRRPLEHVVSEGFRVELAERYAKGMVERISAIKED</sequence>
<dbReference type="Proteomes" id="UP000318065">
    <property type="component" value="Chromosome"/>
</dbReference>
<protein>
    <submittedName>
        <fullName evidence="2">Ubiquinone/menaquinone biosynthesis methyltransferase</fullName>
    </submittedName>
</protein>
<evidence type="ECO:0000259" key="1">
    <source>
        <dbReference type="Pfam" id="PF08241"/>
    </source>
</evidence>
<keyword evidence="2" id="KW-0489">Methyltransferase</keyword>